<accession>A0AAD9FWY7</accession>
<dbReference type="GO" id="GO:0046103">
    <property type="term" value="P:inosine biosynthetic process"/>
    <property type="evidence" value="ECO:0007669"/>
    <property type="project" value="TreeGrafter"/>
</dbReference>
<evidence type="ECO:0000256" key="5">
    <source>
        <dbReference type="ARBA" id="ARBA00022833"/>
    </source>
</evidence>
<dbReference type="Proteomes" id="UP001182556">
    <property type="component" value="Unassembled WGS sequence"/>
</dbReference>
<evidence type="ECO:0000256" key="2">
    <source>
        <dbReference type="ARBA" id="ARBA00006676"/>
    </source>
</evidence>
<reference evidence="9" key="1">
    <citation type="submission" date="2023-02" db="EMBL/GenBank/DDBJ databases">
        <title>Identification and recombinant expression of a fungal hydrolase from Papiliotrema laurentii that hydrolyzes apple cutin and clears colloidal polyester polyurethane.</title>
        <authorList>
            <consortium name="DOE Joint Genome Institute"/>
            <person name="Roman V.A."/>
            <person name="Bojanowski C."/>
            <person name="Crable B.R."/>
            <person name="Wagner D.N."/>
            <person name="Hung C.S."/>
            <person name="Nadeau L.J."/>
            <person name="Schratz L."/>
            <person name="Haridas S."/>
            <person name="Pangilinan J."/>
            <person name="Lipzen A."/>
            <person name="Na H."/>
            <person name="Yan M."/>
            <person name="Ng V."/>
            <person name="Grigoriev I.V."/>
            <person name="Spatafora J.W."/>
            <person name="Barlow D."/>
            <person name="Biffinger J."/>
            <person name="Kelley-Loughnane N."/>
            <person name="Varaljay V.A."/>
            <person name="Crookes-Goodson W.J."/>
        </authorList>
    </citation>
    <scope>NUCLEOTIDE SEQUENCE</scope>
    <source>
        <strain evidence="9">5307AH</strain>
    </source>
</reference>
<evidence type="ECO:0000256" key="6">
    <source>
        <dbReference type="ARBA" id="ARBA00023080"/>
    </source>
</evidence>
<keyword evidence="6" id="KW-0546">Nucleotide metabolism</keyword>
<evidence type="ECO:0000256" key="3">
    <source>
        <dbReference type="ARBA" id="ARBA00022723"/>
    </source>
</evidence>
<comment type="similarity">
    <text evidence="2">Belongs to the metallo-dependent hydrolases superfamily. Adenosine and AMP deaminases family.</text>
</comment>
<evidence type="ECO:0000259" key="8">
    <source>
        <dbReference type="Pfam" id="PF00962"/>
    </source>
</evidence>
<keyword evidence="3" id="KW-0479">Metal-binding</keyword>
<sequence length="352" mass="38908">MSLDEPVDIAFCRAIPKVELHAHLTGSITKPILQQIWDRRSNDPTFQVESPEVALGDGTGQDISAFFGHFNTYLYKLISDLPSLILATRAVLQAFQDDGVAYFELRTTPRSIGSHSPEDVIRAVLNVIDEWNAHERMSVGLILSIDQAKHDSATAMRIVDMATTLQKEGKAVVGVDLCGDPHNVPDVTIFRSAFQTAKQRGLGVVLHYAEVPASSTRPVLEEMLAWNPDRLGHVIHVPLDLRRQIIERGISVELCLTCNVLAGMLPSKASFDEHHFGEWWRATDQPRLSLGTDDVGVFGSMSSEEYLLAAKHFGLSRRDLIKLSRCALSGSLGDARRAIATLDRFEQSLKSS</sequence>
<dbReference type="GO" id="GO:0004000">
    <property type="term" value="F:adenosine deaminase activity"/>
    <property type="evidence" value="ECO:0007669"/>
    <property type="project" value="TreeGrafter"/>
</dbReference>
<keyword evidence="5" id="KW-0862">Zinc</keyword>
<name>A0AAD9FWY7_PAPLA</name>
<dbReference type="InterPro" id="IPR006330">
    <property type="entry name" value="Ado/ade_deaminase"/>
</dbReference>
<gene>
    <name evidence="9" type="ORF">DB88DRAFT_479235</name>
</gene>
<dbReference type="GO" id="GO:0006154">
    <property type="term" value="P:adenosine catabolic process"/>
    <property type="evidence" value="ECO:0007669"/>
    <property type="project" value="TreeGrafter"/>
</dbReference>
<evidence type="ECO:0000313" key="10">
    <source>
        <dbReference type="Proteomes" id="UP001182556"/>
    </source>
</evidence>
<dbReference type="InterPro" id="IPR001365">
    <property type="entry name" value="A_deaminase_dom"/>
</dbReference>
<proteinExistence type="inferred from homology"/>
<dbReference type="PANTHER" id="PTHR11409:SF42">
    <property type="entry name" value="ADENOSINE DEAMINASE-LIKE PROTEIN"/>
    <property type="match status" value="1"/>
</dbReference>
<feature type="domain" description="Adenosine deaminase" evidence="8">
    <location>
        <begin position="16"/>
        <end position="344"/>
    </location>
</feature>
<dbReference type="Gene3D" id="3.20.20.140">
    <property type="entry name" value="Metal-dependent hydrolases"/>
    <property type="match status" value="1"/>
</dbReference>
<comment type="caution">
    <text evidence="9">The sequence shown here is derived from an EMBL/GenBank/DDBJ whole genome shotgun (WGS) entry which is preliminary data.</text>
</comment>
<keyword evidence="4" id="KW-0378">Hydrolase</keyword>
<comment type="cofactor">
    <cofactor evidence="1">
        <name>Zn(2+)</name>
        <dbReference type="ChEBI" id="CHEBI:29105"/>
    </cofactor>
</comment>
<dbReference type="GO" id="GO:0009117">
    <property type="term" value="P:nucleotide metabolic process"/>
    <property type="evidence" value="ECO:0007669"/>
    <property type="project" value="UniProtKB-KW"/>
</dbReference>
<dbReference type="SUPFAM" id="SSF51556">
    <property type="entry name" value="Metallo-dependent hydrolases"/>
    <property type="match status" value="1"/>
</dbReference>
<comment type="catalytic activity">
    <reaction evidence="7">
        <text>N(6)-methyl-AMP + H2O + H(+) = IMP + methylamine</text>
        <dbReference type="Rhea" id="RHEA:16001"/>
        <dbReference type="ChEBI" id="CHEBI:15377"/>
        <dbReference type="ChEBI" id="CHEBI:15378"/>
        <dbReference type="ChEBI" id="CHEBI:58053"/>
        <dbReference type="ChEBI" id="CHEBI:59338"/>
        <dbReference type="ChEBI" id="CHEBI:144842"/>
    </reaction>
    <physiologicalReaction direction="left-to-right" evidence="7">
        <dbReference type="Rhea" id="RHEA:16002"/>
    </physiologicalReaction>
</comment>
<dbReference type="GO" id="GO:0046872">
    <property type="term" value="F:metal ion binding"/>
    <property type="evidence" value="ECO:0007669"/>
    <property type="project" value="UniProtKB-KW"/>
</dbReference>
<dbReference type="PANTHER" id="PTHR11409">
    <property type="entry name" value="ADENOSINE DEAMINASE"/>
    <property type="match status" value="1"/>
</dbReference>
<dbReference type="AlphaFoldDB" id="A0AAD9FWY7"/>
<evidence type="ECO:0000256" key="7">
    <source>
        <dbReference type="ARBA" id="ARBA00048787"/>
    </source>
</evidence>
<organism evidence="9 10">
    <name type="scientific">Papiliotrema laurentii</name>
    <name type="common">Cryptococcus laurentii</name>
    <dbReference type="NCBI Taxonomy" id="5418"/>
    <lineage>
        <taxon>Eukaryota</taxon>
        <taxon>Fungi</taxon>
        <taxon>Dikarya</taxon>
        <taxon>Basidiomycota</taxon>
        <taxon>Agaricomycotina</taxon>
        <taxon>Tremellomycetes</taxon>
        <taxon>Tremellales</taxon>
        <taxon>Rhynchogastremaceae</taxon>
        <taxon>Papiliotrema</taxon>
    </lineage>
</organism>
<dbReference type="EMBL" id="JAODAN010000001">
    <property type="protein sequence ID" value="KAK1927780.1"/>
    <property type="molecule type" value="Genomic_DNA"/>
</dbReference>
<keyword evidence="10" id="KW-1185">Reference proteome</keyword>
<evidence type="ECO:0000313" key="9">
    <source>
        <dbReference type="EMBL" id="KAK1927780.1"/>
    </source>
</evidence>
<evidence type="ECO:0000256" key="1">
    <source>
        <dbReference type="ARBA" id="ARBA00001947"/>
    </source>
</evidence>
<dbReference type="Pfam" id="PF00962">
    <property type="entry name" value="A_deaminase"/>
    <property type="match status" value="1"/>
</dbReference>
<evidence type="ECO:0000256" key="4">
    <source>
        <dbReference type="ARBA" id="ARBA00022801"/>
    </source>
</evidence>
<protein>
    <recommendedName>
        <fullName evidence="8">Adenosine deaminase domain-containing protein</fullName>
    </recommendedName>
</protein>
<dbReference type="InterPro" id="IPR032466">
    <property type="entry name" value="Metal_Hydrolase"/>
</dbReference>